<dbReference type="Proteomes" id="UP001181693">
    <property type="component" value="Unassembled WGS sequence"/>
</dbReference>
<evidence type="ECO:0000313" key="2">
    <source>
        <dbReference type="Proteomes" id="UP001181693"/>
    </source>
</evidence>
<evidence type="ECO:0008006" key="3">
    <source>
        <dbReference type="Google" id="ProtNLM"/>
    </source>
</evidence>
<accession>A0AAV3B4R7</accession>
<protein>
    <recommendedName>
        <fullName evidence="3">Secreted protein</fullName>
    </recommendedName>
</protein>
<dbReference type="EMBL" id="DYDO01000001">
    <property type="protein sequence ID" value="DBA32750.1"/>
    <property type="molecule type" value="Genomic_DNA"/>
</dbReference>
<name>A0AAV3B4R7_PYXAD</name>
<evidence type="ECO:0000313" key="1">
    <source>
        <dbReference type="EMBL" id="DBA32750.1"/>
    </source>
</evidence>
<proteinExistence type="predicted"/>
<sequence length="87" mass="10195">MHKTGKHLSLWLTGYQTVCICGSLLHTKQGPNDPTFVSEVWPYITRHIDCFCKGYKYRQSIFCCTRNVPLMSRFSNRKNKTYQTSLE</sequence>
<reference evidence="1" key="1">
    <citation type="thesis" date="2020" institute="ProQuest LLC" country="789 East Eisenhower Parkway, Ann Arbor, MI, USA">
        <title>Comparative Genomics and Chromosome Evolution.</title>
        <authorList>
            <person name="Mudd A.B."/>
        </authorList>
    </citation>
    <scope>NUCLEOTIDE SEQUENCE</scope>
    <source>
        <strain evidence="1">1538</strain>
        <tissue evidence="1">Blood</tissue>
    </source>
</reference>
<organism evidence="1 2">
    <name type="scientific">Pyxicephalus adspersus</name>
    <name type="common">African bullfrog</name>
    <dbReference type="NCBI Taxonomy" id="30357"/>
    <lineage>
        <taxon>Eukaryota</taxon>
        <taxon>Metazoa</taxon>
        <taxon>Chordata</taxon>
        <taxon>Craniata</taxon>
        <taxon>Vertebrata</taxon>
        <taxon>Euteleostomi</taxon>
        <taxon>Amphibia</taxon>
        <taxon>Batrachia</taxon>
        <taxon>Anura</taxon>
        <taxon>Neobatrachia</taxon>
        <taxon>Ranoidea</taxon>
        <taxon>Pyxicephalidae</taxon>
        <taxon>Pyxicephalinae</taxon>
        <taxon>Pyxicephalus</taxon>
    </lineage>
</organism>
<gene>
    <name evidence="1" type="ORF">GDO54_000519</name>
</gene>
<keyword evidence="2" id="KW-1185">Reference proteome</keyword>
<dbReference type="AlphaFoldDB" id="A0AAV3B4R7"/>
<comment type="caution">
    <text evidence="1">The sequence shown here is derived from an EMBL/GenBank/DDBJ whole genome shotgun (WGS) entry which is preliminary data.</text>
</comment>